<dbReference type="InterPro" id="IPR001623">
    <property type="entry name" value="DnaJ_domain"/>
</dbReference>
<dbReference type="PROSITE" id="PS50076">
    <property type="entry name" value="DNAJ_2"/>
    <property type="match status" value="1"/>
</dbReference>
<dbReference type="PANTHER" id="PTHR45168">
    <property type="entry name" value="DNAJ HOMOLOG SUBFAMILY B MEMBER 2"/>
    <property type="match status" value="1"/>
</dbReference>
<dbReference type="Proteomes" id="UP000805418">
    <property type="component" value="Chromosome 14"/>
</dbReference>
<protein>
    <recommendedName>
        <fullName evidence="2">J domain-containing protein</fullName>
    </recommendedName>
</protein>
<dbReference type="PANTHER" id="PTHR45168:SF4">
    <property type="entry name" value="SIMILAR TO DNAJ HOMOLOG SUBFAMILY B MEMBER 6 (HEAT SHOCK PROTEIN J2) (HSJ-2) (MRJ) (MDJ4)"/>
    <property type="match status" value="1"/>
</dbReference>
<dbReference type="SMART" id="SM00271">
    <property type="entry name" value="DnaJ"/>
    <property type="match status" value="1"/>
</dbReference>
<dbReference type="OrthoDB" id="10250354at2759"/>
<dbReference type="Gene3D" id="1.10.287.110">
    <property type="entry name" value="DnaJ domain"/>
    <property type="match status" value="1"/>
</dbReference>
<reference evidence="3" key="2">
    <citation type="submission" date="2025-08" db="UniProtKB">
        <authorList>
            <consortium name="Ensembl"/>
        </authorList>
    </citation>
    <scope>IDENTIFICATION</scope>
    <source>
        <strain evidence="3">Boxer</strain>
    </source>
</reference>
<evidence type="ECO:0000259" key="2">
    <source>
        <dbReference type="PROSITE" id="PS50076"/>
    </source>
</evidence>
<dbReference type="InterPro" id="IPR043183">
    <property type="entry name" value="DNJB2/6-like"/>
</dbReference>
<proteinExistence type="predicted"/>
<dbReference type="Pfam" id="PF00226">
    <property type="entry name" value="DnaJ"/>
    <property type="match status" value="1"/>
</dbReference>
<evidence type="ECO:0000313" key="3">
    <source>
        <dbReference type="Ensembl" id="ENSCAFP00845014993.1"/>
    </source>
</evidence>
<dbReference type="GeneTree" id="ENSGT00940000154205"/>
<reference evidence="3" key="1">
    <citation type="submission" date="2020-03" db="EMBL/GenBank/DDBJ databases">
        <title>Long-read based genome assembly of a Labrador retriever dog.</title>
        <authorList>
            <person name="Eory L."/>
            <person name="Zhang W."/>
            <person name="Schoenebeck J."/>
        </authorList>
    </citation>
    <scope>NUCLEOTIDE SEQUENCE [LARGE SCALE GENOMIC DNA]</scope>
    <source>
        <strain evidence="3">Labrador retriever</strain>
    </source>
</reference>
<name>A0A8I3RW36_CANLF</name>
<accession>A0A8I3RW36</accession>
<dbReference type="GO" id="GO:0030544">
    <property type="term" value="F:Hsp70 protein binding"/>
    <property type="evidence" value="ECO:0007669"/>
    <property type="project" value="InterPro"/>
</dbReference>
<organism evidence="3 4">
    <name type="scientific">Canis lupus familiaris</name>
    <name type="common">Dog</name>
    <name type="synonym">Canis familiaris</name>
    <dbReference type="NCBI Taxonomy" id="9615"/>
    <lineage>
        <taxon>Eukaryota</taxon>
        <taxon>Metazoa</taxon>
        <taxon>Chordata</taxon>
        <taxon>Craniata</taxon>
        <taxon>Vertebrata</taxon>
        <taxon>Euteleostomi</taxon>
        <taxon>Mammalia</taxon>
        <taxon>Eutheria</taxon>
        <taxon>Laurasiatheria</taxon>
        <taxon>Carnivora</taxon>
        <taxon>Caniformia</taxon>
        <taxon>Canidae</taxon>
        <taxon>Canis</taxon>
    </lineage>
</organism>
<sequence>VVEDYEVLGVQGHASAADIKKANWKLALKWHPAKNPENKEEAYEVLSDAKKRDIQDRYGGGGVGGGGGGGGGGVPFDTPFDFGFTFRNPDDVFRECFGGRDPFSLDFLEDPFEDFFGSRRGPGGAGSEARVVVLRLQWICVFCEAFLLLLEDLLPSHRQVAGASLHSLPRRLVVVGWATSNLYPLLLKWLMAEKSLQRELWRMVKKE</sequence>
<dbReference type="SUPFAM" id="SSF46565">
    <property type="entry name" value="Chaperone J-domain"/>
    <property type="match status" value="1"/>
</dbReference>
<dbReference type="GO" id="GO:0051082">
    <property type="term" value="F:unfolded protein binding"/>
    <property type="evidence" value="ECO:0007669"/>
    <property type="project" value="InterPro"/>
</dbReference>
<dbReference type="Ensembl" id="ENSCAFT00845019195.1">
    <property type="protein sequence ID" value="ENSCAFP00845014993.1"/>
    <property type="gene ID" value="ENSCAFG00845010870.1"/>
</dbReference>
<reference evidence="3" key="3">
    <citation type="submission" date="2025-09" db="UniProtKB">
        <authorList>
            <consortium name="Ensembl"/>
        </authorList>
    </citation>
    <scope>IDENTIFICATION</scope>
    <source>
        <strain evidence="3">Boxer</strain>
    </source>
</reference>
<evidence type="ECO:0000256" key="1">
    <source>
        <dbReference type="ARBA" id="ARBA00023186"/>
    </source>
</evidence>
<evidence type="ECO:0000313" key="4">
    <source>
        <dbReference type="Proteomes" id="UP000805418"/>
    </source>
</evidence>
<dbReference type="PRINTS" id="PR00625">
    <property type="entry name" value="JDOMAIN"/>
</dbReference>
<keyword evidence="1" id="KW-0143">Chaperone</keyword>
<dbReference type="CDD" id="cd06257">
    <property type="entry name" value="DnaJ"/>
    <property type="match status" value="1"/>
</dbReference>
<dbReference type="InterPro" id="IPR036869">
    <property type="entry name" value="J_dom_sf"/>
</dbReference>
<dbReference type="AlphaFoldDB" id="A0A8I3RW36"/>
<feature type="domain" description="J" evidence="2">
    <location>
        <begin position="3"/>
        <end position="59"/>
    </location>
</feature>
<keyword evidence="4" id="KW-1185">Reference proteome</keyword>